<evidence type="ECO:0000313" key="3">
    <source>
        <dbReference type="EMBL" id="VDC58627.1"/>
    </source>
</evidence>
<protein>
    <submittedName>
        <fullName evidence="2">Uncharacterized protein</fullName>
    </submittedName>
</protein>
<dbReference type="AlphaFoldDB" id="A0A3P5XUN4"/>
<proteinExistence type="predicted"/>
<organism evidence="3">
    <name type="scientific">Brassica campestris</name>
    <name type="common">Field mustard</name>
    <dbReference type="NCBI Taxonomy" id="3711"/>
    <lineage>
        <taxon>Eukaryota</taxon>
        <taxon>Viridiplantae</taxon>
        <taxon>Streptophyta</taxon>
        <taxon>Embryophyta</taxon>
        <taxon>Tracheophyta</taxon>
        <taxon>Spermatophyta</taxon>
        <taxon>Magnoliopsida</taxon>
        <taxon>eudicotyledons</taxon>
        <taxon>Gunneridae</taxon>
        <taxon>Pentapetalae</taxon>
        <taxon>rosids</taxon>
        <taxon>malvids</taxon>
        <taxon>Brassicales</taxon>
        <taxon>Brassicaceae</taxon>
        <taxon>Brassiceae</taxon>
        <taxon>Brassica</taxon>
    </lineage>
</organism>
<sequence>MSLRLILSLSILLILVAAATTTEEEDIVDFLKRFYIDFCVLT</sequence>
<name>A0A3P5XUN4_BRACM</name>
<dbReference type="EMBL" id="LS974625">
    <property type="protein sequence ID" value="CAG7860136.1"/>
    <property type="molecule type" value="Genomic_DNA"/>
</dbReference>
<dbReference type="Gramene" id="A09p06030.2_BraZ1">
    <property type="protein sequence ID" value="A09p06030.2_BraZ1.CDS"/>
    <property type="gene ID" value="A09g06030.2_BraZ1"/>
</dbReference>
<dbReference type="Proteomes" id="UP000694005">
    <property type="component" value="Chromosome A09"/>
</dbReference>
<feature type="chain" id="PRO_5039861036" evidence="1">
    <location>
        <begin position="19"/>
        <end position="42"/>
    </location>
</feature>
<evidence type="ECO:0000313" key="2">
    <source>
        <dbReference type="EMBL" id="CAG7860136.1"/>
    </source>
</evidence>
<evidence type="ECO:0000256" key="1">
    <source>
        <dbReference type="SAM" id="SignalP"/>
    </source>
</evidence>
<feature type="signal peptide" evidence="1">
    <location>
        <begin position="1"/>
        <end position="18"/>
    </location>
</feature>
<gene>
    <name evidence="3" type="ORF">BRAA09T36238Z</name>
    <name evidence="2" type="ORF">BRAPAZ1V2_A09P06030.2</name>
</gene>
<reference evidence="3" key="1">
    <citation type="submission" date="2018-11" db="EMBL/GenBank/DDBJ databases">
        <authorList>
            <consortium name="Genoscope - CEA"/>
            <person name="William W."/>
        </authorList>
    </citation>
    <scope>NUCLEOTIDE SEQUENCE</scope>
</reference>
<keyword evidence="1" id="KW-0732">Signal</keyword>
<accession>A0A3P5XUN4</accession>
<dbReference type="EMBL" id="LR031568">
    <property type="protein sequence ID" value="VDC58627.1"/>
    <property type="molecule type" value="Genomic_DNA"/>
</dbReference>